<evidence type="ECO:0000256" key="1">
    <source>
        <dbReference type="ARBA" id="ARBA00022603"/>
    </source>
</evidence>
<evidence type="ECO:0000256" key="2">
    <source>
        <dbReference type="ARBA" id="ARBA00022679"/>
    </source>
</evidence>
<keyword evidence="2 4" id="KW-0808">Transferase</keyword>
<dbReference type="PANTHER" id="PTHR43167">
    <property type="entry name" value="PUTATIVE (AFU_ORTHOLOGUE AFUA_6G01830)-RELATED"/>
    <property type="match status" value="1"/>
</dbReference>
<dbReference type="RefSeq" id="WP_099590523.1">
    <property type="nucleotide sequence ID" value="NZ_OBMB01000001.1"/>
</dbReference>
<dbReference type="AlphaFoldDB" id="A0A2I2MHG9"/>
<dbReference type="GO" id="GO:0008171">
    <property type="term" value="F:O-methyltransferase activity"/>
    <property type="evidence" value="ECO:0007669"/>
    <property type="project" value="InterPro"/>
</dbReference>
<dbReference type="PROSITE" id="PS51682">
    <property type="entry name" value="SAM_OMT_I"/>
    <property type="match status" value="1"/>
</dbReference>
<dbReference type="OrthoDB" id="9799672at2"/>
<accession>A0A2I2MHG9</accession>
<dbReference type="SUPFAM" id="SSF53335">
    <property type="entry name" value="S-adenosyl-L-methionine-dependent methyltransferases"/>
    <property type="match status" value="1"/>
</dbReference>
<keyword evidence="3" id="KW-0949">S-adenosyl-L-methionine</keyword>
<dbReference type="CDD" id="cd02440">
    <property type="entry name" value="AdoMet_MTases"/>
    <property type="match status" value="1"/>
</dbReference>
<proteinExistence type="predicted"/>
<evidence type="ECO:0000256" key="3">
    <source>
        <dbReference type="ARBA" id="ARBA00022691"/>
    </source>
</evidence>
<dbReference type="PANTHER" id="PTHR43167:SF1">
    <property type="entry name" value="PUTATIVE (AFU_ORTHOLOGUE AFUA_6G01830)-RELATED"/>
    <property type="match status" value="1"/>
</dbReference>
<dbReference type="EMBL" id="LT966316">
    <property type="protein sequence ID" value="SOU92600.1"/>
    <property type="molecule type" value="Genomic_DNA"/>
</dbReference>
<name>A0A2I2MHG9_9BACT</name>
<organism evidence="4">
    <name type="scientific">Leptospirillum ferriphilum</name>
    <dbReference type="NCBI Taxonomy" id="178606"/>
    <lineage>
        <taxon>Bacteria</taxon>
        <taxon>Pseudomonadati</taxon>
        <taxon>Nitrospirota</taxon>
        <taxon>Nitrospiria</taxon>
        <taxon>Nitrospirales</taxon>
        <taxon>Nitrospiraceae</taxon>
        <taxon>Leptospirillum</taxon>
    </lineage>
</organism>
<dbReference type="Gene3D" id="3.40.50.150">
    <property type="entry name" value="Vaccinia Virus protein VP39"/>
    <property type="match status" value="1"/>
</dbReference>
<reference evidence="4" key="1">
    <citation type="submission" date="2017-12" db="EMBL/GenBank/DDBJ databases">
        <authorList>
            <consortium name="SysMetEx"/>
        </authorList>
    </citation>
    <scope>NUCLEOTIDE SEQUENCE</scope>
    <source>
        <strain evidence="4">Pb_238</strain>
    </source>
</reference>
<dbReference type="GO" id="GO:0032259">
    <property type="term" value="P:methylation"/>
    <property type="evidence" value="ECO:0007669"/>
    <property type="project" value="UniProtKB-KW"/>
</dbReference>
<dbReference type="InterPro" id="IPR029063">
    <property type="entry name" value="SAM-dependent_MTases_sf"/>
</dbReference>
<evidence type="ECO:0000313" key="4">
    <source>
        <dbReference type="EMBL" id="SOU92600.1"/>
    </source>
</evidence>
<dbReference type="InterPro" id="IPR002935">
    <property type="entry name" value="SAM_O-MeTrfase"/>
</dbReference>
<keyword evidence="1 4" id="KW-0489">Methyltransferase</keyword>
<sequence>MNAIRKNGPLAELLTVLHRESDEEILGKARSLFRGNDEEFSKIVKEYGTLAPQEKGKFLKTHGISIQDPSFSLCVSPEMGEFLFNLVLSSKSERILELGSSNGVSTLYFAEALRLLGRGEVVATESDEKKCRRILQNAATAGLSDVIELRQGDVFETVEGLSGWFDLVFIDIWADGYLGIFRKIAPLLKSGSIIVADNMWTAFEEVALFKEYLDERTDIVSTTLDFASGVEFGVLL</sequence>
<dbReference type="Pfam" id="PF13578">
    <property type="entry name" value="Methyltransf_24"/>
    <property type="match status" value="1"/>
</dbReference>
<gene>
    <name evidence="4" type="ORF">LFTS_01227</name>
</gene>
<protein>
    <submittedName>
        <fullName evidence="4">Methyltransferase domain-containing protein</fullName>
    </submittedName>
</protein>